<keyword evidence="2" id="KW-0067">ATP-binding</keyword>
<dbReference type="InterPro" id="IPR027417">
    <property type="entry name" value="P-loop_NTPase"/>
</dbReference>
<evidence type="ECO:0000256" key="1">
    <source>
        <dbReference type="ARBA" id="ARBA00022741"/>
    </source>
</evidence>
<dbReference type="InterPro" id="IPR017183">
    <property type="entry name" value="Sigma54_dep_tscrpt_act_RtcR"/>
</dbReference>
<feature type="domain" description="Sigma-54 factor interaction" evidence="3">
    <location>
        <begin position="183"/>
        <end position="421"/>
    </location>
</feature>
<gene>
    <name evidence="4" type="ORF">C4K68_14260</name>
</gene>
<dbReference type="PIRSF" id="PIRSF037354">
    <property type="entry name" value="Txn_actvtr_RtcR"/>
    <property type="match status" value="1"/>
</dbReference>
<dbReference type="GO" id="GO:0005524">
    <property type="term" value="F:ATP binding"/>
    <property type="evidence" value="ECO:0007669"/>
    <property type="project" value="UniProtKB-KW"/>
</dbReference>
<dbReference type="InterPro" id="IPR009715">
    <property type="entry name" value="RtcR"/>
</dbReference>
<dbReference type="AlphaFoldDB" id="A0A2S5KPB2"/>
<accession>A0A2S5KPB2</accession>
<dbReference type="SUPFAM" id="SSF52540">
    <property type="entry name" value="P-loop containing nucleoside triphosphate hydrolases"/>
    <property type="match status" value="1"/>
</dbReference>
<reference evidence="4 5" key="1">
    <citation type="submission" date="2018-02" db="EMBL/GenBank/DDBJ databases">
        <title>novel marine gammaproteobacteria from coastal saline agro ecosystem.</title>
        <authorList>
            <person name="Krishnan R."/>
            <person name="Ramesh Kumar N."/>
        </authorList>
    </citation>
    <scope>NUCLEOTIDE SEQUENCE [LARGE SCALE GENOMIC DNA]</scope>
    <source>
        <strain evidence="4 5">228</strain>
    </source>
</reference>
<dbReference type="Pfam" id="PF00158">
    <property type="entry name" value="Sigma54_activat"/>
    <property type="match status" value="1"/>
</dbReference>
<evidence type="ECO:0000259" key="3">
    <source>
        <dbReference type="PROSITE" id="PS50045"/>
    </source>
</evidence>
<dbReference type="PANTHER" id="PTHR32071">
    <property type="entry name" value="TRANSCRIPTIONAL REGULATORY PROTEIN"/>
    <property type="match status" value="1"/>
</dbReference>
<keyword evidence="1" id="KW-0547">Nucleotide-binding</keyword>
<dbReference type="CDD" id="cd00009">
    <property type="entry name" value="AAA"/>
    <property type="match status" value="1"/>
</dbReference>
<dbReference type="EMBL" id="PRLP01000045">
    <property type="protein sequence ID" value="PPC76651.1"/>
    <property type="molecule type" value="Genomic_DNA"/>
</dbReference>
<dbReference type="PROSITE" id="PS50045">
    <property type="entry name" value="SIGMA54_INTERACT_4"/>
    <property type="match status" value="1"/>
</dbReference>
<dbReference type="OrthoDB" id="5297379at2"/>
<dbReference type="Pfam" id="PF06956">
    <property type="entry name" value="RtcR"/>
    <property type="match status" value="1"/>
</dbReference>
<dbReference type="SMART" id="SM00382">
    <property type="entry name" value="AAA"/>
    <property type="match status" value="1"/>
</dbReference>
<evidence type="ECO:0000313" key="5">
    <source>
        <dbReference type="Proteomes" id="UP000238196"/>
    </source>
</evidence>
<dbReference type="NCBIfam" id="NF038308">
    <property type="entry name" value="RNA_repair_RtcR"/>
    <property type="match status" value="1"/>
</dbReference>
<comment type="caution">
    <text evidence="4">The sequence shown here is derived from an EMBL/GenBank/DDBJ whole genome shotgun (WGS) entry which is preliminary data.</text>
</comment>
<dbReference type="Gene3D" id="3.40.50.300">
    <property type="entry name" value="P-loop containing nucleotide triphosphate hydrolases"/>
    <property type="match status" value="1"/>
</dbReference>
<dbReference type="Gene3D" id="1.10.8.60">
    <property type="match status" value="1"/>
</dbReference>
<dbReference type="GO" id="GO:0003700">
    <property type="term" value="F:DNA-binding transcription factor activity"/>
    <property type="evidence" value="ECO:0007669"/>
    <property type="project" value="InterPro"/>
</dbReference>
<dbReference type="PANTHER" id="PTHR32071:SF14">
    <property type="entry name" value="TRANSCRIPTIONAL REGULATORY PROTEIN RTCR"/>
    <property type="match status" value="1"/>
</dbReference>
<evidence type="ECO:0000256" key="2">
    <source>
        <dbReference type="ARBA" id="ARBA00022840"/>
    </source>
</evidence>
<evidence type="ECO:0000313" key="4">
    <source>
        <dbReference type="EMBL" id="PPC76651.1"/>
    </source>
</evidence>
<dbReference type="InterPro" id="IPR003593">
    <property type="entry name" value="AAA+_ATPase"/>
</dbReference>
<dbReference type="Proteomes" id="UP000238196">
    <property type="component" value="Unassembled WGS sequence"/>
</dbReference>
<organism evidence="4 5">
    <name type="scientific">Proteobacteria bacterium 228</name>
    <dbReference type="NCBI Taxonomy" id="2083153"/>
    <lineage>
        <taxon>Bacteria</taxon>
        <taxon>Pseudomonadati</taxon>
        <taxon>Pseudomonadota</taxon>
    </lineage>
</organism>
<sequence length="528" mass="59779">MKNVVIGFLGSAKDSMGRGKKRWQLWRPSVACVMQPELPVDRFVLLHEQRDSRLANNVGTDIIEVSASTEVQLHQVSLPDPWDFAQVYAVLLDFAEHYPFNPEEERYFLHITTGTHVTQICWFLLCEANYIPAALMQTAPDREGRDPAGTCQLIDLDLSKYDALSSRFRRQHLEGADFLKSGIDTRNGQFNAMIQQIERVAIRSSAPILITGPTGAGKSQLAKRIFQLKQRRGSVRGDFVAINCATLRGDSAMSALFGHQRGAFTGAQQARKGLLARADKGLLFLDEIGELGLDEQAMLLHAIEEKSFYPVGADHPVQSDFQLIAGTNRDLQLEVEAGRFREDLLARINLWSYELPGLRHRREDIAPNLDYELQQATQLLGYKVGFNRTAREHYLQFAQHGDALWLGNFRDLNASVQRMATLAEGGRINEDIVAEEKQRLQRGWRRQPAEDLPALDEVLDAEQLASIDLFDEYQLRKVIAVCRDSASQSEAGRRLFNRSRERKSSSNDAHRLRQYLARFGLVFDDLNK</sequence>
<proteinExistence type="predicted"/>
<name>A0A2S5KPB2_9PROT</name>
<protein>
    <submittedName>
        <fullName evidence="4">Transcriptional regulator</fullName>
    </submittedName>
</protein>
<dbReference type="InterPro" id="IPR002078">
    <property type="entry name" value="Sigma_54_int"/>
</dbReference>